<evidence type="ECO:0000313" key="3">
    <source>
        <dbReference type="Proteomes" id="UP000799776"/>
    </source>
</evidence>
<feature type="compositionally biased region" description="Low complexity" evidence="1">
    <location>
        <begin position="237"/>
        <end position="255"/>
    </location>
</feature>
<evidence type="ECO:0000256" key="1">
    <source>
        <dbReference type="SAM" id="MobiDB-lite"/>
    </source>
</evidence>
<proteinExistence type="predicted"/>
<dbReference type="EMBL" id="ML978743">
    <property type="protein sequence ID" value="KAF2084289.1"/>
    <property type="molecule type" value="Genomic_DNA"/>
</dbReference>
<sequence>MSASRQQFIRLVAANAVGRLSLIDIRRFLHAYLTNEYSPHATDHGVLSTNTSATLGALAANPNRPAVVPATLPPQHDRWINLGQWIRDDETGTNPTAANLELWLQGRTDWANVEQLLFQEAERPELQAHLRNVLVRFGAYERFSRQRTKLEERGQWGELARQVLLDRELIRVVWGDDVQTVAPYLEAYAGRRFSRLRSEEDFEVAGVTRLAAGVRSGVRSFMGGFAAAARPRTSDGLRAATARPASALPAPASRPRPGHGHGDRPPRPRPRPSTGRPATSTGNPPAPPRRPHRPANHLRQTLHHHHSELIPAGDLALQTPTERLLRRTVYHFNCACGARHQFHLELDIRPDAQLRSPMEPGANDAADRLPSYDEAARGQDVIPEAAGEERSEPETQDQMVLRMQQQVARVQEQVRRRREEERRRQDEREVLRRGELRHQRYLQGRTSPTSSQATDTSAEDDFYGAPAAEGSG</sequence>
<feature type="region of interest" description="Disordered" evidence="1">
    <location>
        <begin position="410"/>
        <end position="472"/>
    </location>
</feature>
<protein>
    <submittedName>
        <fullName evidence="2">Uncharacterized protein</fullName>
    </submittedName>
</protein>
<dbReference type="Proteomes" id="UP000799776">
    <property type="component" value="Unassembled WGS sequence"/>
</dbReference>
<keyword evidence="3" id="KW-1185">Reference proteome</keyword>
<comment type="caution">
    <text evidence="2">The sequence shown here is derived from an EMBL/GenBank/DDBJ whole genome shotgun (WGS) entry which is preliminary data.</text>
</comment>
<reference evidence="2" key="1">
    <citation type="journal article" date="2020" name="Stud. Mycol.">
        <title>101 Dothideomycetes genomes: a test case for predicting lifestyles and emergence of pathogens.</title>
        <authorList>
            <person name="Haridas S."/>
            <person name="Albert R."/>
            <person name="Binder M."/>
            <person name="Bloem J."/>
            <person name="Labutti K."/>
            <person name="Salamov A."/>
            <person name="Andreopoulos B."/>
            <person name="Baker S."/>
            <person name="Barry K."/>
            <person name="Bills G."/>
            <person name="Bluhm B."/>
            <person name="Cannon C."/>
            <person name="Castanera R."/>
            <person name="Culley D."/>
            <person name="Daum C."/>
            <person name="Ezra D."/>
            <person name="Gonzalez J."/>
            <person name="Henrissat B."/>
            <person name="Kuo A."/>
            <person name="Liang C."/>
            <person name="Lipzen A."/>
            <person name="Lutzoni F."/>
            <person name="Magnuson J."/>
            <person name="Mondo S."/>
            <person name="Nolan M."/>
            <person name="Ohm R."/>
            <person name="Pangilinan J."/>
            <person name="Park H.-J."/>
            <person name="Ramirez L."/>
            <person name="Alfaro M."/>
            <person name="Sun H."/>
            <person name="Tritt A."/>
            <person name="Yoshinaga Y."/>
            <person name="Zwiers L.-H."/>
            <person name="Turgeon B."/>
            <person name="Goodwin S."/>
            <person name="Spatafora J."/>
            <person name="Crous P."/>
            <person name="Grigoriev I."/>
        </authorList>
    </citation>
    <scope>NUCLEOTIDE SEQUENCE</scope>
    <source>
        <strain evidence="2">CBS 121410</strain>
    </source>
</reference>
<accession>A0A9P4HQU4</accession>
<evidence type="ECO:0000313" key="2">
    <source>
        <dbReference type="EMBL" id="KAF2084289.1"/>
    </source>
</evidence>
<feature type="compositionally biased region" description="Basic and acidic residues" evidence="1">
    <location>
        <begin position="412"/>
        <end position="438"/>
    </location>
</feature>
<name>A0A9P4HQU4_9PEZI</name>
<gene>
    <name evidence="2" type="ORF">K490DRAFT_68898</name>
</gene>
<organism evidence="2 3">
    <name type="scientific">Saccharata proteae CBS 121410</name>
    <dbReference type="NCBI Taxonomy" id="1314787"/>
    <lineage>
        <taxon>Eukaryota</taxon>
        <taxon>Fungi</taxon>
        <taxon>Dikarya</taxon>
        <taxon>Ascomycota</taxon>
        <taxon>Pezizomycotina</taxon>
        <taxon>Dothideomycetes</taxon>
        <taxon>Dothideomycetes incertae sedis</taxon>
        <taxon>Botryosphaeriales</taxon>
        <taxon>Saccharataceae</taxon>
        <taxon>Saccharata</taxon>
    </lineage>
</organism>
<feature type="compositionally biased region" description="Polar residues" evidence="1">
    <location>
        <begin position="444"/>
        <end position="456"/>
    </location>
</feature>
<feature type="region of interest" description="Disordered" evidence="1">
    <location>
        <begin position="228"/>
        <end position="295"/>
    </location>
</feature>
<dbReference type="AlphaFoldDB" id="A0A9P4HQU4"/>